<dbReference type="AlphaFoldDB" id="A0A6B1F5Y2"/>
<feature type="transmembrane region" description="Helical" evidence="6">
    <location>
        <begin position="105"/>
        <end position="127"/>
    </location>
</feature>
<evidence type="ECO:0000256" key="6">
    <source>
        <dbReference type="SAM" id="Phobius"/>
    </source>
</evidence>
<feature type="transmembrane region" description="Helical" evidence="6">
    <location>
        <begin position="36"/>
        <end position="58"/>
    </location>
</feature>
<comment type="subcellular location">
    <subcellularLocation>
        <location evidence="1">Membrane</location>
        <topology evidence="1">Multi-pass membrane protein</topology>
    </subcellularLocation>
</comment>
<evidence type="ECO:0000313" key="8">
    <source>
        <dbReference type="EMBL" id="MYG38159.1"/>
    </source>
</evidence>
<dbReference type="GO" id="GO:0016020">
    <property type="term" value="C:membrane"/>
    <property type="evidence" value="ECO:0007669"/>
    <property type="project" value="UniProtKB-SubCell"/>
</dbReference>
<evidence type="ECO:0000256" key="5">
    <source>
        <dbReference type="SAM" id="MobiDB-lite"/>
    </source>
</evidence>
<evidence type="ECO:0000256" key="4">
    <source>
        <dbReference type="ARBA" id="ARBA00023136"/>
    </source>
</evidence>
<keyword evidence="4 6" id="KW-0472">Membrane</keyword>
<feature type="region of interest" description="Disordered" evidence="5">
    <location>
        <begin position="192"/>
        <end position="213"/>
    </location>
</feature>
<sequence>MNWRAAWLGRVLGNADFRQDKHCLCWSASALISRDLGLALLELLLSIGFTIVAVRLLVINGLERLAQVLGWSAKTQGQILGYATSLPELVAVLATALNGRESLEGGFWNIASSNVINLVLFLAAVVFYLRHWELLNPRFIEEISFCGFSVLLPLVLAATGVSPSLVLSLALLGCFLGYHLLDHNLAELQGKRGQEASAQTPDPVQGITAEHTPHRQGTGTALALLLMGATALAIAGYRLGDSAEMLIEAIQLPAWLVGCCLGLVTSLPELTSFFELYGRSTGQGETRKLDATQANLDTLVSSNMANIGLIYPLGLVAFQISERLGLDGLIGT</sequence>
<feature type="domain" description="Sodium/calcium exchanger membrane region" evidence="7">
    <location>
        <begin position="43"/>
        <end position="179"/>
    </location>
</feature>
<proteinExistence type="predicted"/>
<dbReference type="GO" id="GO:0055085">
    <property type="term" value="P:transmembrane transport"/>
    <property type="evidence" value="ECO:0007669"/>
    <property type="project" value="InterPro"/>
</dbReference>
<feature type="transmembrane region" description="Helical" evidence="6">
    <location>
        <begin position="79"/>
        <end position="99"/>
    </location>
</feature>
<accession>A0A6B1F5Y2</accession>
<dbReference type="Gene3D" id="1.20.1420.30">
    <property type="entry name" value="NCX, central ion-binding region"/>
    <property type="match status" value="1"/>
</dbReference>
<dbReference type="InterPro" id="IPR044880">
    <property type="entry name" value="NCX_ion-bd_dom_sf"/>
</dbReference>
<evidence type="ECO:0000259" key="7">
    <source>
        <dbReference type="Pfam" id="PF01699"/>
    </source>
</evidence>
<keyword evidence="2 6" id="KW-0812">Transmembrane</keyword>
<organism evidence="8">
    <name type="scientific">Synechococcus sp. SB0676_bin_10</name>
    <dbReference type="NCBI Taxonomy" id="2604869"/>
    <lineage>
        <taxon>Bacteria</taxon>
        <taxon>Bacillati</taxon>
        <taxon>Cyanobacteriota</taxon>
        <taxon>Cyanophyceae</taxon>
        <taxon>Synechococcales</taxon>
        <taxon>Synechococcaceae</taxon>
        <taxon>Synechococcus</taxon>
    </lineage>
</organism>
<comment type="caution">
    <text evidence="8">The sequence shown here is derived from an EMBL/GenBank/DDBJ whole genome shotgun (WGS) entry which is preliminary data.</text>
</comment>
<feature type="transmembrane region" description="Helical" evidence="6">
    <location>
        <begin position="221"/>
        <end position="240"/>
    </location>
</feature>
<evidence type="ECO:0000256" key="1">
    <source>
        <dbReference type="ARBA" id="ARBA00004141"/>
    </source>
</evidence>
<name>A0A6B1F5Y2_9SYNE</name>
<dbReference type="InterPro" id="IPR004837">
    <property type="entry name" value="NaCa_Exmemb"/>
</dbReference>
<protein>
    <recommendedName>
        <fullName evidence="7">Sodium/calcium exchanger membrane region domain-containing protein</fullName>
    </recommendedName>
</protein>
<evidence type="ECO:0000256" key="3">
    <source>
        <dbReference type="ARBA" id="ARBA00022989"/>
    </source>
</evidence>
<feature type="domain" description="Sodium/calcium exchanger membrane region" evidence="7">
    <location>
        <begin position="221"/>
        <end position="317"/>
    </location>
</feature>
<dbReference type="Pfam" id="PF01699">
    <property type="entry name" value="Na_Ca_ex"/>
    <property type="match status" value="2"/>
</dbReference>
<reference evidence="8" key="1">
    <citation type="submission" date="2019-09" db="EMBL/GenBank/DDBJ databases">
        <title>Characterisation of the sponge microbiome using genome-centric metagenomics.</title>
        <authorList>
            <person name="Engelberts J.P."/>
            <person name="Robbins S.J."/>
            <person name="De Goeij J.M."/>
            <person name="Aranda M."/>
            <person name="Bell S.C."/>
            <person name="Webster N.S."/>
        </authorList>
    </citation>
    <scope>NUCLEOTIDE SEQUENCE</scope>
    <source>
        <strain evidence="8">SB0676_bin_10</strain>
    </source>
</reference>
<gene>
    <name evidence="8" type="ORF">F4162_03985</name>
</gene>
<evidence type="ECO:0000256" key="2">
    <source>
        <dbReference type="ARBA" id="ARBA00022692"/>
    </source>
</evidence>
<dbReference type="EMBL" id="VYDO01000132">
    <property type="protein sequence ID" value="MYG38159.1"/>
    <property type="molecule type" value="Genomic_DNA"/>
</dbReference>
<keyword evidence="3 6" id="KW-1133">Transmembrane helix</keyword>